<feature type="transmembrane region" description="Helical" evidence="2">
    <location>
        <begin position="103"/>
        <end position="122"/>
    </location>
</feature>
<keyword evidence="2" id="KW-1133">Transmembrane helix</keyword>
<dbReference type="AlphaFoldDB" id="A0A448YLX5"/>
<dbReference type="OrthoDB" id="3991545at2759"/>
<gene>
    <name evidence="4" type="ORF">BRENAR_LOCUS2618</name>
</gene>
<dbReference type="PANTHER" id="PTHR39405:SF1">
    <property type="entry name" value="DSC E3 UBIQUITIN LIGASE COMPLEX SUBUNIT 4"/>
    <property type="match status" value="1"/>
</dbReference>
<reference evidence="4 5" key="1">
    <citation type="submission" date="2018-12" db="EMBL/GenBank/DDBJ databases">
        <authorList>
            <person name="Tiukova I."/>
            <person name="Dainat J."/>
        </authorList>
    </citation>
    <scope>NUCLEOTIDE SEQUENCE [LARGE SCALE GENOMIC DNA]</scope>
</reference>
<dbReference type="InterPro" id="IPR013715">
    <property type="entry name" value="DUF1746"/>
</dbReference>
<keyword evidence="2" id="KW-0812">Transmembrane</keyword>
<feature type="region of interest" description="Disordered" evidence="1">
    <location>
        <begin position="240"/>
        <end position="264"/>
    </location>
</feature>
<feature type="domain" description="DUF1746" evidence="3">
    <location>
        <begin position="35"/>
        <end position="179"/>
    </location>
</feature>
<feature type="transmembrane region" description="Helical" evidence="2">
    <location>
        <begin position="159"/>
        <end position="183"/>
    </location>
</feature>
<dbReference type="Proteomes" id="UP000290900">
    <property type="component" value="Unassembled WGS sequence"/>
</dbReference>
<organism evidence="4 5">
    <name type="scientific">Brettanomyces naardenensis</name>
    <name type="common">Yeast</name>
    <dbReference type="NCBI Taxonomy" id="13370"/>
    <lineage>
        <taxon>Eukaryota</taxon>
        <taxon>Fungi</taxon>
        <taxon>Dikarya</taxon>
        <taxon>Ascomycota</taxon>
        <taxon>Saccharomycotina</taxon>
        <taxon>Pichiomycetes</taxon>
        <taxon>Pichiales</taxon>
        <taxon>Pichiaceae</taxon>
        <taxon>Brettanomyces</taxon>
    </lineage>
</organism>
<sequence>MKLRSGEVKKELELNNTRTLKQRKVEFDHNLVSGLDLVCYLDLIVLYYADNSILMLLLRSFVQFILGHTPSSLNTMNRDFGGGTVGGFRNISIPNRKLLAQKVLGISTFTGVLSILIHIFILSGSDLVDSSTGIIVEDGQYQHGHYMVDFVGERRFTNWFGKCCYLVGIDLVVIGLQVIIFCINYSIKMELSDAIEEVDEEEQDNELRKEYDGYQGDVLVYKFQPLKVLDTVRLYTKDETMDDTSSTNDGENGEPGYGIPDMPGGFGDLRRFNVGSVV</sequence>
<proteinExistence type="predicted"/>
<evidence type="ECO:0000256" key="2">
    <source>
        <dbReference type="SAM" id="Phobius"/>
    </source>
</evidence>
<protein>
    <submittedName>
        <fullName evidence="4">DEKNAAC102821</fullName>
    </submittedName>
</protein>
<evidence type="ECO:0000256" key="1">
    <source>
        <dbReference type="SAM" id="MobiDB-lite"/>
    </source>
</evidence>
<dbReference type="GO" id="GO:0044695">
    <property type="term" value="C:Dsc E3 ubiquitin ligase complex"/>
    <property type="evidence" value="ECO:0007669"/>
    <property type="project" value="InterPro"/>
</dbReference>
<evidence type="ECO:0000313" key="5">
    <source>
        <dbReference type="Proteomes" id="UP000290900"/>
    </source>
</evidence>
<evidence type="ECO:0000259" key="3">
    <source>
        <dbReference type="Pfam" id="PF08508"/>
    </source>
</evidence>
<dbReference type="EMBL" id="CAACVR010000013">
    <property type="protein sequence ID" value="VEU21886.1"/>
    <property type="molecule type" value="Genomic_DNA"/>
</dbReference>
<keyword evidence="2" id="KW-0472">Membrane</keyword>
<evidence type="ECO:0000313" key="4">
    <source>
        <dbReference type="EMBL" id="VEU21886.1"/>
    </source>
</evidence>
<dbReference type="GO" id="GO:0032933">
    <property type="term" value="P:SREBP signaling pathway"/>
    <property type="evidence" value="ECO:0007669"/>
    <property type="project" value="InterPro"/>
</dbReference>
<dbReference type="InterPro" id="IPR038967">
    <property type="entry name" value="Dsc4-like"/>
</dbReference>
<dbReference type="PANTHER" id="PTHR39405">
    <property type="entry name" value="DSC E3 UBIQUITIN LIGASE COMPLEX SUBUNIT 4"/>
    <property type="match status" value="1"/>
</dbReference>
<dbReference type="FunCoup" id="A0A448YLX5">
    <property type="interactions" value="31"/>
</dbReference>
<dbReference type="Pfam" id="PF08508">
    <property type="entry name" value="DUF1746"/>
    <property type="match status" value="1"/>
</dbReference>
<keyword evidence="5" id="KW-1185">Reference proteome</keyword>
<dbReference type="GO" id="GO:0005783">
    <property type="term" value="C:endoplasmic reticulum"/>
    <property type="evidence" value="ECO:0007669"/>
    <property type="project" value="TreeGrafter"/>
</dbReference>
<accession>A0A448YLX5</accession>
<dbReference type="InParanoid" id="A0A448YLX5"/>
<name>A0A448YLX5_BRENA</name>